<reference evidence="4 5" key="1">
    <citation type="submission" date="2020-10" db="EMBL/GenBank/DDBJ databases">
        <title>Olsenella immobilis sp.nov., isolated from the mud in a fermentation cellar used for the production of Chinese strong-flavoured liquor.</title>
        <authorList>
            <person name="Lu L."/>
        </authorList>
    </citation>
    <scope>NUCLEOTIDE SEQUENCE [LARGE SCALE GENOMIC DNA]</scope>
    <source>
        <strain evidence="4 5">LZLJ-2</strain>
    </source>
</reference>
<dbReference type="KEGG" id="tio:INP52_09415"/>
<organism evidence="4 5">
    <name type="scientific">Thermophilibacter immobilis</name>
    <dbReference type="NCBI Taxonomy" id="2779519"/>
    <lineage>
        <taxon>Bacteria</taxon>
        <taxon>Bacillati</taxon>
        <taxon>Actinomycetota</taxon>
        <taxon>Coriobacteriia</taxon>
        <taxon>Coriobacteriales</taxon>
        <taxon>Atopobiaceae</taxon>
        <taxon>Thermophilibacter</taxon>
    </lineage>
</organism>
<gene>
    <name evidence="4" type="ORF">INP52_09415</name>
</gene>
<keyword evidence="2" id="KW-1133">Transmembrane helix</keyword>
<dbReference type="GO" id="GO:0003677">
    <property type="term" value="F:DNA binding"/>
    <property type="evidence" value="ECO:0007669"/>
    <property type="project" value="UniProtKB-KW"/>
</dbReference>
<protein>
    <submittedName>
        <fullName evidence="4">Helix-turn-helix transcriptional regulator</fullName>
    </submittedName>
</protein>
<evidence type="ECO:0000313" key="4">
    <source>
        <dbReference type="EMBL" id="QOY60590.1"/>
    </source>
</evidence>
<dbReference type="Pfam" id="PF01381">
    <property type="entry name" value="HTH_3"/>
    <property type="match status" value="1"/>
</dbReference>
<feature type="transmembrane region" description="Helical" evidence="2">
    <location>
        <begin position="211"/>
        <end position="231"/>
    </location>
</feature>
<dbReference type="SMART" id="SM00530">
    <property type="entry name" value="HTH_XRE"/>
    <property type="match status" value="1"/>
</dbReference>
<feature type="transmembrane region" description="Helical" evidence="2">
    <location>
        <begin position="104"/>
        <end position="126"/>
    </location>
</feature>
<dbReference type="AlphaFoldDB" id="A0A7S7M8A3"/>
<dbReference type="PANTHER" id="PTHR46558:SF4">
    <property type="entry name" value="DNA-BIDING PHAGE PROTEIN"/>
    <property type="match status" value="1"/>
</dbReference>
<keyword evidence="2" id="KW-0472">Membrane</keyword>
<feature type="transmembrane region" description="Helical" evidence="2">
    <location>
        <begin position="279"/>
        <end position="300"/>
    </location>
</feature>
<dbReference type="Gene3D" id="1.10.260.40">
    <property type="entry name" value="lambda repressor-like DNA-binding domains"/>
    <property type="match status" value="1"/>
</dbReference>
<dbReference type="InterPro" id="IPR010982">
    <property type="entry name" value="Lambda_DNA-bd_dom_sf"/>
</dbReference>
<dbReference type="EMBL" id="CP063767">
    <property type="protein sequence ID" value="QOY60590.1"/>
    <property type="molecule type" value="Genomic_DNA"/>
</dbReference>
<dbReference type="CDD" id="cd00093">
    <property type="entry name" value="HTH_XRE"/>
    <property type="match status" value="1"/>
</dbReference>
<dbReference type="RefSeq" id="WP_194371193.1">
    <property type="nucleotide sequence ID" value="NZ_CP063767.1"/>
</dbReference>
<evidence type="ECO:0000256" key="2">
    <source>
        <dbReference type="SAM" id="Phobius"/>
    </source>
</evidence>
<keyword evidence="1" id="KW-0238">DNA-binding</keyword>
<sequence>MSFRDNLQHLRAMRNMTQEQLAMLLGVSRQSVTKWEAEKSYPEMDKLIKICHVFDCSLDELVQGDLTGRASDSGAAALVSGPPTDVCGYDEHLRLFANRISSGVAVIIAGVALGTLADFLAGSYGFSDELSAIPILGAVALSLAFLIPAGMEHTAFKRSHPYVEDFYTQAEKGTARHDLAVALVAGVGLILVGCIPSALMDGSAFEGGADTLFMAIVAVAVWMIVRWSMLYHGHDLSAYNREALWDAEVEDIMAAQIDEDRRERLLAAKRGRAARKGEVTGGICGLIMLASTIVALVWLFSSPAQTGSQASMPFWLPWPIGGISCGVVSIVIDLVWKNDA</sequence>
<evidence type="ECO:0000313" key="5">
    <source>
        <dbReference type="Proteomes" id="UP000593735"/>
    </source>
</evidence>
<evidence type="ECO:0000259" key="3">
    <source>
        <dbReference type="PROSITE" id="PS50943"/>
    </source>
</evidence>
<dbReference type="Proteomes" id="UP000593735">
    <property type="component" value="Chromosome"/>
</dbReference>
<proteinExistence type="predicted"/>
<evidence type="ECO:0000256" key="1">
    <source>
        <dbReference type="ARBA" id="ARBA00023125"/>
    </source>
</evidence>
<feature type="transmembrane region" description="Helical" evidence="2">
    <location>
        <begin position="132"/>
        <end position="151"/>
    </location>
</feature>
<dbReference type="PANTHER" id="PTHR46558">
    <property type="entry name" value="TRACRIPTIONAL REGULATORY PROTEIN-RELATED-RELATED"/>
    <property type="match status" value="1"/>
</dbReference>
<feature type="transmembrane region" description="Helical" evidence="2">
    <location>
        <begin position="179"/>
        <end position="199"/>
    </location>
</feature>
<accession>A0A7S7M8A3</accession>
<dbReference type="InterPro" id="IPR001387">
    <property type="entry name" value="Cro/C1-type_HTH"/>
</dbReference>
<keyword evidence="5" id="KW-1185">Reference proteome</keyword>
<name>A0A7S7M8A3_9ACTN</name>
<dbReference type="PROSITE" id="PS50943">
    <property type="entry name" value="HTH_CROC1"/>
    <property type="match status" value="1"/>
</dbReference>
<keyword evidence="2" id="KW-0812">Transmembrane</keyword>
<dbReference type="SUPFAM" id="SSF47413">
    <property type="entry name" value="lambda repressor-like DNA-binding domains"/>
    <property type="match status" value="1"/>
</dbReference>
<feature type="domain" description="HTH cro/C1-type" evidence="3">
    <location>
        <begin position="7"/>
        <end position="61"/>
    </location>
</feature>
<feature type="transmembrane region" description="Helical" evidence="2">
    <location>
        <begin position="315"/>
        <end position="336"/>
    </location>
</feature>